<dbReference type="SUPFAM" id="SSF56801">
    <property type="entry name" value="Acetyl-CoA synthetase-like"/>
    <property type="match status" value="4"/>
</dbReference>
<feature type="compositionally biased region" description="Basic and acidic residues" evidence="7">
    <location>
        <begin position="2474"/>
        <end position="2488"/>
    </location>
</feature>
<dbReference type="FunFam" id="1.10.1200.10:FF:000016">
    <property type="entry name" value="Non-ribosomal peptide synthase"/>
    <property type="match status" value="1"/>
</dbReference>
<dbReference type="NCBIfam" id="NF003417">
    <property type="entry name" value="PRK04813.1"/>
    <property type="match status" value="4"/>
</dbReference>
<dbReference type="Pfam" id="PF00550">
    <property type="entry name" value="PP-binding"/>
    <property type="match status" value="4"/>
</dbReference>
<dbReference type="Pfam" id="PF00668">
    <property type="entry name" value="Condensation"/>
    <property type="match status" value="5"/>
</dbReference>
<dbReference type="InterPro" id="IPR001031">
    <property type="entry name" value="Thioesterase"/>
</dbReference>
<dbReference type="KEGG" id="sve:SVEN_6264"/>
<dbReference type="NCBIfam" id="TIGR01720">
    <property type="entry name" value="NRPS-para261"/>
    <property type="match status" value="1"/>
</dbReference>
<dbReference type="InterPro" id="IPR006162">
    <property type="entry name" value="Ppantetheine_attach_site"/>
</dbReference>
<dbReference type="Gene3D" id="2.30.38.10">
    <property type="entry name" value="Luciferase, Domain 3"/>
    <property type="match status" value="3"/>
</dbReference>
<dbReference type="Gene3D" id="3.40.50.980">
    <property type="match status" value="6"/>
</dbReference>
<dbReference type="InterPro" id="IPR023213">
    <property type="entry name" value="CAT-like_dom_sf"/>
</dbReference>
<keyword evidence="5" id="KW-0677">Repeat</keyword>
<evidence type="ECO:0000256" key="1">
    <source>
        <dbReference type="ARBA" id="ARBA00001957"/>
    </source>
</evidence>
<dbReference type="FunFam" id="1.10.1200.10:FF:000005">
    <property type="entry name" value="Nonribosomal peptide synthetase 1"/>
    <property type="match status" value="2"/>
</dbReference>
<name>F2RDQ8_STRVP</name>
<evidence type="ECO:0000259" key="8">
    <source>
        <dbReference type="PROSITE" id="PS50075"/>
    </source>
</evidence>
<dbReference type="SUPFAM" id="SSF53474">
    <property type="entry name" value="alpha/beta-Hydrolases"/>
    <property type="match status" value="1"/>
</dbReference>
<dbReference type="InterPro" id="IPR020845">
    <property type="entry name" value="AMP-binding_CS"/>
</dbReference>
<dbReference type="InterPro" id="IPR025110">
    <property type="entry name" value="AMP-bd_C"/>
</dbReference>
<dbReference type="GO" id="GO:0008610">
    <property type="term" value="P:lipid biosynthetic process"/>
    <property type="evidence" value="ECO:0007669"/>
    <property type="project" value="UniProtKB-ARBA"/>
</dbReference>
<dbReference type="InterPro" id="IPR042099">
    <property type="entry name" value="ANL_N_sf"/>
</dbReference>
<dbReference type="EMBL" id="FR845719">
    <property type="protein sequence ID" value="CCA59550.1"/>
    <property type="molecule type" value="Genomic_DNA"/>
</dbReference>
<dbReference type="CDD" id="cd19540">
    <property type="entry name" value="LCL_NRPS-like"/>
    <property type="match status" value="2"/>
</dbReference>
<dbReference type="Pfam" id="PF13193">
    <property type="entry name" value="AMP-binding_C"/>
    <property type="match status" value="4"/>
</dbReference>
<feature type="region of interest" description="Disordered" evidence="7">
    <location>
        <begin position="2472"/>
        <end position="2494"/>
    </location>
</feature>
<keyword evidence="10" id="KW-1185">Reference proteome</keyword>
<dbReference type="FunFam" id="3.30.300.30:FF:000010">
    <property type="entry name" value="Enterobactin synthetase component F"/>
    <property type="match status" value="4"/>
</dbReference>
<proteinExistence type="inferred from homology"/>
<dbReference type="PATRIC" id="fig|953739.5.peg.1471"/>
<dbReference type="InterPro" id="IPR036736">
    <property type="entry name" value="ACP-like_sf"/>
</dbReference>
<dbReference type="InterPro" id="IPR009081">
    <property type="entry name" value="PP-bd_ACP"/>
</dbReference>
<dbReference type="SMART" id="SM00823">
    <property type="entry name" value="PKS_PP"/>
    <property type="match status" value="4"/>
</dbReference>
<feature type="region of interest" description="Disordered" evidence="7">
    <location>
        <begin position="1040"/>
        <end position="1059"/>
    </location>
</feature>
<dbReference type="Pfam" id="PF00501">
    <property type="entry name" value="AMP-binding"/>
    <property type="match status" value="4"/>
</dbReference>
<comment type="similarity">
    <text evidence="2">Belongs to the ATP-dependent AMP-binding enzyme family.</text>
</comment>
<dbReference type="Gene3D" id="3.30.559.30">
    <property type="entry name" value="Nonribosomal peptide synthetase, condensation domain"/>
    <property type="match status" value="5"/>
</dbReference>
<dbReference type="SUPFAM" id="SSF47336">
    <property type="entry name" value="ACP-like"/>
    <property type="match status" value="4"/>
</dbReference>
<dbReference type="PROSITE" id="PS50075">
    <property type="entry name" value="CARRIER"/>
    <property type="match status" value="4"/>
</dbReference>
<keyword evidence="3" id="KW-0596">Phosphopantetheine</keyword>
<dbReference type="Gene3D" id="3.40.50.1820">
    <property type="entry name" value="alpha/beta hydrolase"/>
    <property type="match status" value="1"/>
</dbReference>
<sequence>MMTSTPGAGPALTAGQVEIWLDARDAGPASAYNSAGYLDIRGPLDTGRFRTALRRLVDEAQCLRARFTDHDGEPRQSVEPLPEPPLTEVDLRHTDDPAAAAQDWMRRDLAVPLRIEDFPLMRTALLTVAPDRTLFYLCVHHLLCDGFSQTVLWHRLAELYAADPAAPAPAGALPPLGELAAAETAYQASRAARRDAEFWQRRFPEPPELATLSRRAPTAGLPDGSLRRSVVLPEETARALRESAGRADVTWPTVAMAAVALYTQRTSGTDEVLLTLPVTARMTAQQRAVPGMMANYLPLRVPVRPTLTKADLLRATSRELAQVLRHQRHRVSAIRRGMGLRSDDRRPFGPFVNLLPQQTGLDLGPCTAEVHNLSTGLVDDVMVTLVETPGGGIEIHLNGNPDRYTEAETERHLDRLAAFLGRFATAAGEERLGGLDAPGDPAGATADGHADWLRTALGPERPAEFDSLVERVREQAARRPDAIAVEDDDARVTYASLVGRASALSRALPGGGLVGVLVTPGVGYVTSVLAVIGAGAAYVPLDPHAPVARTAALIADHGIDRLIADAPHHALAEQAAAAAGRPVRIVTPDDAEDPLAALAPLAGTPQDLAYVIFTSGSTGQPKGAMVHRAGMVNHLLAKVDDLALTERDTLVQNAPVTFDISVWQMLAPLVVGGRVRVVGRDTAADPDLLFALTAEDGVTVLEVVPSLLRAALDAWDLTGTGVDLPGLRHLMVTGEALPADLCHRWLARHPGTPLVNAYGPTECSDDVTHAHIRRAPAADGPVPIGVPVRNTRLYVLGDDLRPLPDGTPGELYVAGTGVGRGYLGDPARTAGTFVPDPYGAAGSRMYRTGDRVRRDDDGALVFLERRDHQVKIRGHRIELGEIETALRRHPDLADAVVTVVDDASGGKHLVAHCVPREHTRPDTGALRGHLAATLPAYMVPQHLLVLDALPLTAHGKVDRKALPRPATGRASAAQDPATPRSRGEEILCAVFTEVLGVPAGADDNFFELGGDSITAIQAVSHARKAGLAVTPLLIRKHGTPRAVAAATPADGPARPAAGGHDDTGEIELAPIAHQLREDLASLDERSREYSQFVVLRTPADLGPDVLASAVDALLDRHAALRTRLTVPVEGLWSLEALPPGAVTAADVVHHVDVSHLADDPRALADAVREQTGLARARLSPDTGRVTQLVLLDRGPGRTGRLLWLTHHLCVDGVSWRVLTGDLAAAVAGDSPDPVPTPYRAWTKLLGAHARTTDRVSEFPLWNEQFGSGAAPLGDRVLDPLRDVYGTARRLRLELDSETTAAVLAGVRGIEDGEINDLLLTALGMAVADWRRRNGRGDCDGTTVELEGHGREQFTDEVDLSRTVGWFTSVYPVLLGPGPLVDWDDLWAGGDTAGTALQDTRGRLRRLPDHGLGYGLLRHLNPQTLASLARHGVPEIGFNYLGRFQTEAPSGDWSLVTEDAVIGTGVHPRMPLRHVLAVTPVTEDRADGPYLVADWIWAADLFPDADAEDIARTWFRALKALAGHTARAAERGPRDETLPLSPLQQGLLIQAELERHGTDSYLLQTVLDIEGPFDTDAFRAAADALLARHPGLRVSFPEAAPDEQRVQSVAGRVTAPWTDVDLTGTASEAAREAETARITEADWERGFDLTAAPLLRFTAIRLPGGRVRLLWTLHHLLADGWSMGILARELFTLYAAGGDASALPPAPSYRDYFGWLAAQDTEAAKAAWRTALAGVTEPTVLSTGEHAESTRPPESLVHELPEDLTADLTAFARARNVTLNTVLQACWAVVLGRRTGRGDLVFGTVSSARPPELPGVEGMVGLFLNMLPQRVTLDPAEPFTDLVQRLYAQQTDLLEHQHIGLGEVQRLAGAGDLFDTVFSFQNQPRADLDELNALVPALRLGNGTTRLAAERGLAVLVHPGPRLTLTLQYRPAAHQRTAVEETLRQLVEVVGTVVTRPATPVGRLTLDDTAEHRRLVREWGGRADDTARPVIPALFQSRVAENPRAVAIVSGATEVTYEELDRRANRLARLLLARGAGPERTVALALSDPVDMTAALLAVLKAGAAYLPIDPKYPADRIAYMLSDSGPATLVTTTELAGRLPDAECAVLLLDEERTTAELAALPDHAPEDGDRPQPLDPRHPAYVIYTSGSTGRPKGVTVDHAGFAAMVASLVEKFGVDHRARVLKFASFSFDASVWELSLSLLAGGTLVVADEDCRVPGKPLVDLLQRHRVNLAGLPPVVVGALPEGSRLPEDLTLIVAGEACPPHVVERWAGQVRMFNGYGPTEAVLASTVSDPLRGAGHPPIGRPTGAHRVYVLDEALRPVPAGAVGELYVGGNLARGYQHRPDLTAKRFVADPYGPAGARMYRTGDLANWRPDGQLHYVGRADDQVQLRGFRVELGEIETELAARPEVRQAAAVVRSADGQEDRLVAYVVPATPGGADAAVLREALAAVLPEYMVPAAIVSLDELPLTPQGKLDRKALPDPEETRTRRGRAPRTPVEEILCGIFAELLQISDVGIDDDFFELGGHSLLATRVVSRARTALDVEMPIRTLFEARTVAGVVARLGTGDTVRPALRRTPREDPAGHLPLSFTQTRLWFLNRLDPESAAYNVSFAVRLSGAVDVPALDAALADVVGRHESLRTVFPEVDGEPRQVVLDAADVWSGLEVTDLDAAGAASLSAARAARGFDLTTEIPVRAHLYRTAPGEQLLQLVVHHIAWDGWSVAPLVRDLSRAYAARHSGGAPEWSVLPVQYADFAVWQRELLGDETDASSAVARQLDFWRERLAGMPEELELPFDRARPAVMSHRGGTVPFRLDADAHAALVRLARESGASVFMVLQAALAALLSRLGAGEDVPIGSPVAGRLDDALDELVGCFMNTLVLRTDVSGDPTFRQLLDRARETSLSAFAHQDVPFERLVEVLDPVRSMGRNPLFQVMLVLQNNEQAHLELPGVRAAFEPPSVDSVKFDLNFFVVEQQHADGTADGLDGFLEFSADVFDESTAASVAARFVRLLHQVAGDPDLPVGGIEVLAASERERILTDWSGTTGGNPDTTVAALFEDQAARSPEAVAVVCDGTELSYTELNARANRLARQLIERGAGPERLVALGLPRTEQMVVALLAVLKSGAAYLPLDLAYPADRIALMLDDARPALLLTDGPTAATLPPTELPTLLLDDPATTAARADLPTTDVTDEERPAPAGPYRPAFVIYTSGSTGRPKGVTGLHRALVNRLTWFAEEFPEQRTAAVLAKSPVSVIDGITELLAPLLSGGSTVLVDAHTARSVPDLADAVVRHGIARLTVVPSLLNAFIDSGELPRMAGCAVWICSGEQLPAATVDRFRAALPSARLVNFYGASEVGAVATHGARDEVNLGPATLIGRPIRNTGVYVLDAGLRPVPAGVAGELYLSGAGLARGYVDRAGLTASRFVACPFGTDGGRMYRTGDVVRWSADGRLVFLGRADDQVKVRGFRVEPGEVEEVLLGHPSVARTVVVARADGPGAGVLVGYVVPTPGVSLDTAAVRAFVARSLPEYMVPIVVALDELPLTPSGKVDRKALPAPDLGAVVSSRTPRDPVEEVLCALYAQVLGLERVGIDDSFFDLGGHSLLATRLVSRARSALSTALSIRDVFEAPTVAALADRARTGERDRPPLAAVPRTGALPTSSAQRRLWFLNRLEGPESAAYNMRFAVRLSGALDVPALDAALADVVGRHESLRTVFPEVDGEPRQVVLDAAEVWPGLVVRDTRDARDARDTDAGDAVSVPAGRGFDLTTEIPLRAHLFRTADDEHLLLLVVHHIAADGWSVAPLARDVSRAYAARCGGAAPEWSVLPVQYADFAVWQRELLGDEADPSSAVARQLDFWRQRLAGMPEELALPFDRPRPVVMSHRGGTVPFTLDAGAHAALVRLARESGGSVFMVLQAALAALLSRLGAGEDVPIGSPVAGRLDEALDELVGCFMNTLVLRTDVSGDPTFRQLLDRARETALGAFEHQDVPFERLVEVLDPVRSMGRNPLFQVMLSLQNNEHADLELPGLTVTQEPVGADTAKFDLSLTLMERQDAQGAPGGLEGFLEFSADVFEESTAASVAARLARLLQQVAGDPDVPVSGIELLTADERHRILTEWNDTAQPQSPVTLPEAFQRQAARSPEAVAVVSGGTELSYAELNARANRLARELIERGAGPERLVALGLPRTEQMVVALLAVLKSGAAYLPVDPAHPAERIELVLGDARPALLVTDTATAGRLPDTGVPRLVLDDPGTVAAVAARDAADIGDAERAAPLHPEHKAYVLYTSGSTGRPKGVAIEHRNLMNFLLSMAERFPMDAGDRLLAVTTWSFDIAGLEVYVPLLSGAGVVVGEDGLVLDPEALTALVRRAGVTVMQATPALWQELVTREPEAVRGLRVLVGGEAVPPALAEALTAHAAEVTNLYGPTETTIWSTAVQLVADEPVTLGRPIRNTGVYVLDAGLRPVPAGVAGELYLSGAGVARGYVGRAGLTASRFVACPFGTDGGRMYRTGDVVRWSADGRLVFLGRADDQVKVRGFRVEPGEVEEVLLGHPSVARAVVVARADGPGSGVLVGYVVPAPGESVDTAAVRAFVARALPEYMVPVLVVLDTLPLNPSGKVDRKALPAPDLGAAVSSRMPRDPVEESLCALFAQVLGLERVGVDDSFFDLGGHSLLAVRLVSRAQAAGLRLSVADVVLHRTVAALATRAEKTGPDQENLLDPFSIVLPVRPGGDAPPVFLVHSGLGFSLPYVGLARYLDRRHPLYGLQSPAVGGAAPAPDDIRAVAAEYIGHIRRISPHGPYRLLGWSYGGVLAHEIAVQLQQAGEEVDFLANLDGYLGSTGREDTDDEQELLLRALESLGHSRAAFADQPLTPAGLLDVLRRENHPLAELGERGIPRLLRLSRTHGELMERFTAGRFTGDMHLFTATREWTADRLDDQTRRWEPHVDGHLRIHPVDCGHEYLMHPGPQAVVGRAVDAALARLDAARDGASGGDEGTRGGDR</sequence>
<feature type="domain" description="Carrier" evidence="8">
    <location>
        <begin position="4628"/>
        <end position="4702"/>
    </location>
</feature>
<dbReference type="NCBIfam" id="TIGR01733">
    <property type="entry name" value="AA-adenyl-dom"/>
    <property type="match status" value="4"/>
</dbReference>
<keyword evidence="6" id="KW-0045">Antibiotic biosynthesis</keyword>
<dbReference type="GO" id="GO:0044550">
    <property type="term" value="P:secondary metabolite biosynthetic process"/>
    <property type="evidence" value="ECO:0007669"/>
    <property type="project" value="UniProtKB-ARBA"/>
</dbReference>
<dbReference type="STRING" id="953739.SVEN_6264"/>
<feature type="region of interest" description="Disordered" evidence="7">
    <location>
        <begin position="960"/>
        <end position="980"/>
    </location>
</feature>
<dbReference type="Gene3D" id="3.40.50.12780">
    <property type="entry name" value="N-terminal domain of ligase-like"/>
    <property type="match status" value="1"/>
</dbReference>
<evidence type="ECO:0000256" key="4">
    <source>
        <dbReference type="ARBA" id="ARBA00022553"/>
    </source>
</evidence>
<evidence type="ECO:0000256" key="6">
    <source>
        <dbReference type="ARBA" id="ARBA00023194"/>
    </source>
</evidence>
<dbReference type="FunFam" id="2.30.38.10:FF:000001">
    <property type="entry name" value="Non-ribosomal peptide synthetase PvdI"/>
    <property type="match status" value="3"/>
</dbReference>
<dbReference type="SUPFAM" id="SSF52777">
    <property type="entry name" value="CoA-dependent acyltransferases"/>
    <property type="match status" value="10"/>
</dbReference>
<feature type="domain" description="Carrier" evidence="8">
    <location>
        <begin position="3562"/>
        <end position="3637"/>
    </location>
</feature>
<dbReference type="InterPro" id="IPR010071">
    <property type="entry name" value="AA_adenyl_dom"/>
</dbReference>
<dbReference type="FunFam" id="3.40.50.12780:FF:000012">
    <property type="entry name" value="Non-ribosomal peptide synthetase"/>
    <property type="match status" value="2"/>
</dbReference>
<dbReference type="PROSITE" id="PS00455">
    <property type="entry name" value="AMP_BINDING"/>
    <property type="match status" value="4"/>
</dbReference>
<dbReference type="InterPro" id="IPR010060">
    <property type="entry name" value="NRPS_synth"/>
</dbReference>
<dbReference type="InterPro" id="IPR029058">
    <property type="entry name" value="AB_hydrolase_fold"/>
</dbReference>
<dbReference type="InterPro" id="IPR001242">
    <property type="entry name" value="Condensation_dom"/>
</dbReference>
<dbReference type="PANTHER" id="PTHR45527:SF1">
    <property type="entry name" value="FATTY ACID SYNTHASE"/>
    <property type="match status" value="1"/>
</dbReference>
<dbReference type="GO" id="GO:0005829">
    <property type="term" value="C:cytosol"/>
    <property type="evidence" value="ECO:0007669"/>
    <property type="project" value="TreeGrafter"/>
</dbReference>
<evidence type="ECO:0000256" key="2">
    <source>
        <dbReference type="ARBA" id="ARBA00006432"/>
    </source>
</evidence>
<dbReference type="Gene3D" id="1.10.1200.10">
    <property type="entry name" value="ACP-like"/>
    <property type="match status" value="3"/>
</dbReference>
<dbReference type="InterPro" id="IPR000873">
    <property type="entry name" value="AMP-dep_synth/lig_dom"/>
</dbReference>
<dbReference type="Pfam" id="PF00975">
    <property type="entry name" value="Thioesterase"/>
    <property type="match status" value="1"/>
</dbReference>
<dbReference type="PANTHER" id="PTHR45527">
    <property type="entry name" value="NONRIBOSOMAL PEPTIDE SYNTHETASE"/>
    <property type="match status" value="1"/>
</dbReference>
<dbReference type="GO" id="GO:0072330">
    <property type="term" value="P:monocarboxylic acid biosynthetic process"/>
    <property type="evidence" value="ECO:0007669"/>
    <property type="project" value="UniProtKB-ARBA"/>
</dbReference>
<evidence type="ECO:0000313" key="10">
    <source>
        <dbReference type="Proteomes" id="UP000006854"/>
    </source>
</evidence>
<evidence type="ECO:0000256" key="5">
    <source>
        <dbReference type="ARBA" id="ARBA00022737"/>
    </source>
</evidence>
<dbReference type="Gene3D" id="3.30.559.10">
    <property type="entry name" value="Chloramphenicol acetyltransferase-like domain"/>
    <property type="match status" value="5"/>
</dbReference>
<reference evidence="9 10" key="1">
    <citation type="journal article" date="2011" name="BMC Genomics">
        <title>Genome-wide analysis of the role of GlnR in Streptomyces venezuelae provides new insights into global nitrogen regulation in actinomycetes.</title>
        <authorList>
            <person name="Pullan S.T."/>
            <person name="Bibb M.J."/>
            <person name="Merrick M."/>
        </authorList>
    </citation>
    <scope>NUCLEOTIDE SEQUENCE [LARGE SCALE GENOMIC DNA]</scope>
    <source>
        <strain evidence="10">ATCC 10712 / CBS 650.69 / DSM 40230 / JCM 4526 / NBRC 13096 / PD 04745</strain>
    </source>
</reference>
<dbReference type="GO" id="GO:0017000">
    <property type="term" value="P:antibiotic biosynthetic process"/>
    <property type="evidence" value="ECO:0007669"/>
    <property type="project" value="UniProtKB-KW"/>
</dbReference>
<dbReference type="eggNOG" id="COG1020">
    <property type="taxonomic scope" value="Bacteria"/>
</dbReference>
<feature type="domain" description="Carrier" evidence="8">
    <location>
        <begin position="2493"/>
        <end position="2568"/>
    </location>
</feature>
<dbReference type="InterPro" id="IPR045851">
    <property type="entry name" value="AMP-bd_C_sf"/>
</dbReference>
<keyword evidence="4" id="KW-0597">Phosphoprotein</keyword>
<evidence type="ECO:0000313" key="9">
    <source>
        <dbReference type="EMBL" id="CCA59550.1"/>
    </source>
</evidence>
<dbReference type="GO" id="GO:0043041">
    <property type="term" value="P:amino acid activation for nonribosomal peptide biosynthetic process"/>
    <property type="evidence" value="ECO:0007669"/>
    <property type="project" value="TreeGrafter"/>
</dbReference>
<protein>
    <submittedName>
        <fullName evidence="9">CDA peptide synthetase I</fullName>
    </submittedName>
</protein>
<accession>F2RDQ8</accession>
<evidence type="ECO:0000256" key="7">
    <source>
        <dbReference type="SAM" id="MobiDB-lite"/>
    </source>
</evidence>
<dbReference type="FunFam" id="3.40.50.980:FF:000001">
    <property type="entry name" value="Non-ribosomal peptide synthetase"/>
    <property type="match status" value="3"/>
</dbReference>
<feature type="compositionally biased region" description="Low complexity" evidence="7">
    <location>
        <begin position="1040"/>
        <end position="1058"/>
    </location>
</feature>
<dbReference type="GO" id="GO:0031177">
    <property type="term" value="F:phosphopantetheine binding"/>
    <property type="evidence" value="ECO:0007669"/>
    <property type="project" value="InterPro"/>
</dbReference>
<dbReference type="CDD" id="cd05930">
    <property type="entry name" value="A_NRPS"/>
    <property type="match status" value="2"/>
</dbReference>
<comment type="cofactor">
    <cofactor evidence="1">
        <name>pantetheine 4'-phosphate</name>
        <dbReference type="ChEBI" id="CHEBI:47942"/>
    </cofactor>
</comment>
<dbReference type="GO" id="GO:0003824">
    <property type="term" value="F:catalytic activity"/>
    <property type="evidence" value="ECO:0007669"/>
    <property type="project" value="InterPro"/>
</dbReference>
<dbReference type="HOGENOM" id="CLU_000022_0_15_11"/>
<dbReference type="InterPro" id="IPR020806">
    <property type="entry name" value="PKS_PP-bd"/>
</dbReference>
<dbReference type="Gene3D" id="3.30.300.30">
    <property type="match status" value="4"/>
</dbReference>
<gene>
    <name evidence="9" type="ordered locus">SVEN_6264</name>
</gene>
<evidence type="ECO:0000256" key="3">
    <source>
        <dbReference type="ARBA" id="ARBA00022450"/>
    </source>
</evidence>
<dbReference type="PROSITE" id="PS00012">
    <property type="entry name" value="PHOSPHOPANTETHEINE"/>
    <property type="match status" value="4"/>
</dbReference>
<dbReference type="Proteomes" id="UP000006854">
    <property type="component" value="Chromosome"/>
</dbReference>
<feature type="domain" description="Carrier" evidence="8">
    <location>
        <begin position="978"/>
        <end position="1051"/>
    </location>
</feature>
<feature type="region of interest" description="Disordered" evidence="7">
    <location>
        <begin position="68"/>
        <end position="90"/>
    </location>
</feature>
<organism evidence="9 10">
    <name type="scientific">Streptomyces venezuelae (strain ATCC 10712 / CBS 650.69 / DSM 40230 / JCM 4526 / NBRC 13096 / PD 04745)</name>
    <dbReference type="NCBI Taxonomy" id="953739"/>
    <lineage>
        <taxon>Bacteria</taxon>
        <taxon>Bacillati</taxon>
        <taxon>Actinomycetota</taxon>
        <taxon>Actinomycetes</taxon>
        <taxon>Kitasatosporales</taxon>
        <taxon>Streptomycetaceae</taxon>
        <taxon>Streptomyces</taxon>
    </lineage>
</organism>